<organism evidence="17 18">
    <name type="scientific">Eubacterium segne</name>
    <dbReference type="NCBI Taxonomy" id="2763045"/>
    <lineage>
        <taxon>Bacteria</taxon>
        <taxon>Bacillati</taxon>
        <taxon>Bacillota</taxon>
        <taxon>Clostridia</taxon>
        <taxon>Eubacteriales</taxon>
        <taxon>Eubacteriaceae</taxon>
        <taxon>Eubacterium</taxon>
    </lineage>
</organism>
<dbReference type="PROSITE" id="PS50110">
    <property type="entry name" value="RESPONSE_REGULATORY"/>
    <property type="match status" value="1"/>
</dbReference>
<comment type="function">
    <text evidence="13 14">May play the central regulatory role in sporulation. It may be an element of the effector pathway responsible for the activation of sporulation genes in response to nutritional stress. Spo0A may act in concert with spo0H (a sigma factor) to control the expression of some genes that are critical to the sporulation process.</text>
</comment>
<keyword evidence="9 14" id="KW-0805">Transcription regulation</keyword>
<dbReference type="NCBIfam" id="TIGR02875">
    <property type="entry name" value="spore_0_A"/>
    <property type="match status" value="1"/>
</dbReference>
<dbReference type="SUPFAM" id="SSF46894">
    <property type="entry name" value="C-terminal effector domain of the bipartite response regulators"/>
    <property type="match status" value="1"/>
</dbReference>
<keyword evidence="5 15" id="KW-0597">Phosphoprotein</keyword>
<dbReference type="EMBL" id="JACOOZ010000003">
    <property type="protein sequence ID" value="MBC5667546.1"/>
    <property type="molecule type" value="Genomic_DNA"/>
</dbReference>
<dbReference type="InterPro" id="IPR001789">
    <property type="entry name" value="Sig_transdc_resp-reg_receiver"/>
</dbReference>
<dbReference type="InterPro" id="IPR014879">
    <property type="entry name" value="Spo0A_C"/>
</dbReference>
<dbReference type="InterPro" id="IPR036388">
    <property type="entry name" value="WH-like_DNA-bd_sf"/>
</dbReference>
<feature type="domain" description="Response regulatory" evidence="16">
    <location>
        <begin position="26"/>
        <end position="145"/>
    </location>
</feature>
<evidence type="ECO:0000256" key="2">
    <source>
        <dbReference type="ARBA" id="ARBA00018672"/>
    </source>
</evidence>
<feature type="modified residue" description="4-aspartylphosphate" evidence="15">
    <location>
        <position position="77"/>
    </location>
</feature>
<evidence type="ECO:0000256" key="14">
    <source>
        <dbReference type="PIRNR" id="PIRNR002937"/>
    </source>
</evidence>
<evidence type="ECO:0000259" key="16">
    <source>
        <dbReference type="PROSITE" id="PS50110"/>
    </source>
</evidence>
<evidence type="ECO:0000256" key="15">
    <source>
        <dbReference type="PROSITE-ProRule" id="PRU00169"/>
    </source>
</evidence>
<dbReference type="PIRSF" id="PIRSF002937">
    <property type="entry name" value="Res_reg_Spo0A"/>
    <property type="match status" value="1"/>
</dbReference>
<protein>
    <recommendedName>
        <fullName evidence="2 14">Stage 0 sporulation protein A homolog</fullName>
    </recommendedName>
</protein>
<keyword evidence="6 14" id="KW-0106">Calcium</keyword>
<comment type="cofactor">
    <cofactor evidence="14">
        <name>Ca(2+)</name>
        <dbReference type="ChEBI" id="CHEBI:29108"/>
    </cofactor>
    <text evidence="14">Binds 1 Ca(2+) ion per subunit.</text>
</comment>
<gene>
    <name evidence="17" type="primary">spo0A</name>
    <name evidence="17" type="ORF">H8S00_06070</name>
</gene>
<dbReference type="SUPFAM" id="SSF52172">
    <property type="entry name" value="CheY-like"/>
    <property type="match status" value="1"/>
</dbReference>
<keyword evidence="3 14" id="KW-0963">Cytoplasm</keyword>
<dbReference type="Pfam" id="PF00072">
    <property type="entry name" value="Response_reg"/>
    <property type="match status" value="1"/>
</dbReference>
<dbReference type="InterPro" id="IPR016032">
    <property type="entry name" value="Sig_transdc_resp-reg_C-effctor"/>
</dbReference>
<comment type="subcellular location">
    <subcellularLocation>
        <location evidence="1 14">Cytoplasm</location>
    </subcellularLocation>
</comment>
<evidence type="ECO:0000256" key="3">
    <source>
        <dbReference type="ARBA" id="ARBA00022490"/>
    </source>
</evidence>
<dbReference type="InterPro" id="IPR011006">
    <property type="entry name" value="CheY-like_superfamily"/>
</dbReference>
<dbReference type="Pfam" id="PF08769">
    <property type="entry name" value="Spo0A_C"/>
    <property type="match status" value="1"/>
</dbReference>
<accession>A0ABR7F1R0</accession>
<proteinExistence type="predicted"/>
<sequence length="286" mass="32424">MISNTGNSSINRVINTNYGRKNEKINVAIVDDNEKIISNICDKLSDDSEIEVVGKATNGEEAYDMIKKNNPDVVILDLIMPKMDGLSLMNKIHNDGSMIKLPFFIIASAISNETVIQDAFGMGAGYYMLKPFEMDMIVDRIKSVSSYNRKIPENKKLIAPYEDKKQFMERNIEGDVTNIIHDVGVPAHIKGYQYLREAIIMSVNDPEMLNSITKILYPTIAKKFQTTSSRVERAIRHAIEVAWNRGRMDTIDELFGYTINAEKGKPTNSEFIALIADKIRLEYKCR</sequence>
<dbReference type="PANTHER" id="PTHR44591:SF14">
    <property type="entry name" value="PROTEIN PILG"/>
    <property type="match status" value="1"/>
</dbReference>
<evidence type="ECO:0000256" key="4">
    <source>
        <dbReference type="ARBA" id="ARBA00022491"/>
    </source>
</evidence>
<evidence type="ECO:0000256" key="13">
    <source>
        <dbReference type="ARBA" id="ARBA00024867"/>
    </source>
</evidence>
<evidence type="ECO:0000256" key="12">
    <source>
        <dbReference type="ARBA" id="ARBA00023163"/>
    </source>
</evidence>
<keyword evidence="8 14" id="KW-0902">Two-component regulatory system</keyword>
<reference evidence="17 18" key="1">
    <citation type="submission" date="2020-08" db="EMBL/GenBank/DDBJ databases">
        <title>Genome public.</title>
        <authorList>
            <person name="Liu C."/>
            <person name="Sun Q."/>
        </authorList>
    </citation>
    <scope>NUCLEOTIDE SEQUENCE [LARGE SCALE GENOMIC DNA]</scope>
    <source>
        <strain evidence="17 18">BX4</strain>
    </source>
</reference>
<evidence type="ECO:0000256" key="11">
    <source>
        <dbReference type="ARBA" id="ARBA00023159"/>
    </source>
</evidence>
<comment type="caution">
    <text evidence="17">The sequence shown here is derived from an EMBL/GenBank/DDBJ whole genome shotgun (WGS) entry which is preliminary data.</text>
</comment>
<evidence type="ECO:0000256" key="9">
    <source>
        <dbReference type="ARBA" id="ARBA00023015"/>
    </source>
</evidence>
<evidence type="ECO:0000256" key="1">
    <source>
        <dbReference type="ARBA" id="ARBA00004496"/>
    </source>
</evidence>
<evidence type="ECO:0000256" key="8">
    <source>
        <dbReference type="ARBA" id="ARBA00023012"/>
    </source>
</evidence>
<keyword evidence="18" id="KW-1185">Reference proteome</keyword>
<keyword evidence="12 14" id="KW-0804">Transcription</keyword>
<dbReference type="Proteomes" id="UP000597877">
    <property type="component" value="Unassembled WGS sequence"/>
</dbReference>
<evidence type="ECO:0000313" key="18">
    <source>
        <dbReference type="Proteomes" id="UP000597877"/>
    </source>
</evidence>
<evidence type="ECO:0000256" key="7">
    <source>
        <dbReference type="ARBA" id="ARBA00022969"/>
    </source>
</evidence>
<evidence type="ECO:0000313" key="17">
    <source>
        <dbReference type="EMBL" id="MBC5667546.1"/>
    </source>
</evidence>
<dbReference type="SMART" id="SM00448">
    <property type="entry name" value="REC"/>
    <property type="match status" value="1"/>
</dbReference>
<keyword evidence="4 14" id="KW-0678">Repressor</keyword>
<dbReference type="Gene3D" id="3.40.50.2300">
    <property type="match status" value="1"/>
</dbReference>
<dbReference type="PANTHER" id="PTHR44591">
    <property type="entry name" value="STRESS RESPONSE REGULATOR PROTEIN 1"/>
    <property type="match status" value="1"/>
</dbReference>
<evidence type="ECO:0000256" key="10">
    <source>
        <dbReference type="ARBA" id="ARBA00023125"/>
    </source>
</evidence>
<dbReference type="InterPro" id="IPR012052">
    <property type="entry name" value="Spore_0_A"/>
</dbReference>
<keyword evidence="10 14" id="KW-0238">DNA-binding</keyword>
<dbReference type="Gene3D" id="1.10.10.10">
    <property type="entry name" value="Winged helix-like DNA-binding domain superfamily/Winged helix DNA-binding domain"/>
    <property type="match status" value="1"/>
</dbReference>
<name>A0ABR7F1R0_9FIRM</name>
<keyword evidence="11 14" id="KW-0010">Activator</keyword>
<dbReference type="InterPro" id="IPR050595">
    <property type="entry name" value="Bact_response_regulator"/>
</dbReference>
<evidence type="ECO:0000256" key="5">
    <source>
        <dbReference type="ARBA" id="ARBA00022553"/>
    </source>
</evidence>
<evidence type="ECO:0000256" key="6">
    <source>
        <dbReference type="ARBA" id="ARBA00022837"/>
    </source>
</evidence>
<keyword evidence="14" id="KW-0479">Metal-binding</keyword>
<keyword evidence="7 14" id="KW-0749">Sporulation</keyword>